<sequence length="1551" mass="172518">MTSYKIPPFDFRQAVAGQFNGRPTLRQVASAQLLRVLLPHLPWLANTTPALTNADPLMLDSPDPATAYWTTTPFVDRVLEALLDPQALSLAPLADGRHYNLGLTGSHRFAGSSSEFDTRQLPDLSAALNQLVEDLPRHFCEAQLEFWRGKGSAGVSRDEWLQLLLKLALLRSLPWQGLDPQEQACIRGLLHGGDEQPAVYFVQTRLTSASMQYDQLQCQMLIAAEWDERKVILWCAPSGIVRSFESLHAFGLALRDELAQRYAFERMSWQRYPATGNVFAQQVSLLLDTVLARVELARYADIQDVPALEQRFDQLGDPSSWFVGYPDETPAVQPPPGLMASAQDSFACSAALLQLALYQLDSGGVSALDGVQSLTDYARQRLTRQIREDHGADSSPDELVFDLYLARGIPGGAGTGTGGGEPLAFAGSKTLTEFAIGNLASLKGAAIERIYLRGGGEAPGWLDADAARALVTKVDIGSHYPAYVAAQLDDPAKRADRVTRLGREWRAALLAAALTAKMDGKIKEPGLQCVVDYCAGHVDPDTPRMILFPLAFRRSAASRVTDPVRCMYILFCAEPSLVLLYRPLFAKDTLREYSSLSALLEHVRESEILQESILDWMQPSVRPVYDHGGFREPHISVIGIDPYALPERPEPARLAIEFWRSNIDEKLYTANLDLLLTLADEQSVSNAESRWQTLCEGVWLLFDVVTLALRGPVASVAWLVQLLNALQQDIEALERGNEFDRSAATVDLILNLGMVLLHARQPAKAFPSYALPGAAEVEGPEAQRGAFAEIAIAPIEETPAPGQALPSRWLDFSWRGQSGFNWLPREQREALRAMRAPVSLAGVQPLNQGTATGLYLIDGDYYVALASDTYRVERLPEGVRVVDGGGAAGPWLRFVDGVWRVDTALGLRGGMGRERTQKWLRDRFRDMHQKIEGLDSRAREARKQAGPFAKAVDELREKLLKLRELRATASERLAALPAEDEAGKSQLRTTLALYDKRKITFEQDHFTQMNRMLKELEAAVGADIEILALHATMREDKFAREREKGGWDGVLAEHDKVVRNSAINDAEIIFTELWSLANYPELVEMQNALDGRPVREFADLYEKLRVKQQVVIDVQDRMLVGSEQLDQLLTETPEDFEVKDWGGNAKGTVADIIAKRSVSTVQLRFHQVVNLAELALHLESDRPDVIAGYRAALVSSSLRNAAEAHGELAFSNLPAQDRIVILHEAWDEYSAALVNSDRVRREGGALIEPAMIERYREHISKLKLDVNVRLGIAYDEQDHPLLPAGRRPYPASRVPQRLVRNGQGQLMIGNLIEGQSLLEVREKISDKVLATFEQVDGEWREVQQPSLSDEAPLADLASWVQSLLNKSNAHRASAKAYVEIDISGSLVARIYDLQLSKLTEAVSVVRAAGGDDALIRTLEQEVNALRTEKEVQLTTLYTHTSRPTAEALRFLYDLKAIKVVYLKRHVMADGSAFDEYLVQLLSNNRKLWAVHFHLRSQAAYARDFTSGHLKVWAQRYLSSQVARDTGQQLYRGKLTLQQATGIIPFDRPTAQ</sequence>
<feature type="coiled-coil region" evidence="1">
    <location>
        <begin position="924"/>
        <end position="972"/>
    </location>
</feature>
<keyword evidence="1" id="KW-0175">Coiled coil</keyword>
<evidence type="ECO:0000256" key="1">
    <source>
        <dbReference type="SAM" id="Coils"/>
    </source>
</evidence>
<evidence type="ECO:0000313" key="3">
    <source>
        <dbReference type="EMBL" id="MBA6097820.1"/>
    </source>
</evidence>
<accession>A0A7W2KG98</accession>
<reference evidence="3 4" key="1">
    <citation type="submission" date="2020-07" db="EMBL/GenBank/DDBJ databases">
        <title>Diversity of carbapenemase encoding genes among Pseudomonas putida group clinical isolates in a tertiary Brazilian hospital.</title>
        <authorList>
            <person name="Alberto-Lei F."/>
            <person name="Nodari C.S."/>
            <person name="Streling A.P."/>
            <person name="Paulino J.T."/>
            <person name="Bessa-Neto F.O."/>
            <person name="Cayo R."/>
            <person name="Gales A.C."/>
        </authorList>
    </citation>
    <scope>NUCLEOTIDE SEQUENCE [LARGE SCALE GENOMIC DNA]</scope>
    <source>
        <strain evidence="3 4">12815</strain>
    </source>
</reference>
<proteinExistence type="predicted"/>
<comment type="caution">
    <text evidence="3">The sequence shown here is derived from an EMBL/GenBank/DDBJ whole genome shotgun (WGS) entry which is preliminary data.</text>
</comment>
<feature type="domain" description="Dermonecrotic toxin N-terminal" evidence="2">
    <location>
        <begin position="369"/>
        <end position="605"/>
    </location>
</feature>
<dbReference type="Pfam" id="PF20178">
    <property type="entry name" value="ToxA_N"/>
    <property type="match status" value="1"/>
</dbReference>
<name>A0A7W2KG98_9PSED</name>
<evidence type="ECO:0000313" key="4">
    <source>
        <dbReference type="Proteomes" id="UP000545074"/>
    </source>
</evidence>
<dbReference type="Proteomes" id="UP000545074">
    <property type="component" value="Unassembled WGS sequence"/>
</dbReference>
<evidence type="ECO:0000259" key="2">
    <source>
        <dbReference type="Pfam" id="PF20178"/>
    </source>
</evidence>
<organism evidence="3 4">
    <name type="scientific">Pseudomonas juntendi</name>
    <dbReference type="NCBI Taxonomy" id="2666183"/>
    <lineage>
        <taxon>Bacteria</taxon>
        <taxon>Pseudomonadati</taxon>
        <taxon>Pseudomonadota</taxon>
        <taxon>Gammaproteobacteria</taxon>
        <taxon>Pseudomonadales</taxon>
        <taxon>Pseudomonadaceae</taxon>
        <taxon>Pseudomonas</taxon>
    </lineage>
</organism>
<dbReference type="EMBL" id="JACGCX010000006">
    <property type="protein sequence ID" value="MBA6097820.1"/>
    <property type="molecule type" value="Genomic_DNA"/>
</dbReference>
<dbReference type="RefSeq" id="WP_182389451.1">
    <property type="nucleotide sequence ID" value="NZ_JACGCX010000006.1"/>
</dbReference>
<protein>
    <recommendedName>
        <fullName evidence="2">Dermonecrotic toxin N-terminal domain-containing protein</fullName>
    </recommendedName>
</protein>
<gene>
    <name evidence="3" type="ORF">H4C80_11885</name>
</gene>
<dbReference type="InterPro" id="IPR046673">
    <property type="entry name" value="ToxA_N"/>
</dbReference>